<comment type="cofactor">
    <cofactor evidence="1">
        <name>Mg(2+)</name>
        <dbReference type="ChEBI" id="CHEBI:18420"/>
    </cofactor>
</comment>
<dbReference type="EC" id="2.5.1.93" evidence="12"/>
<feature type="non-terminal residue" evidence="13">
    <location>
        <position position="333"/>
    </location>
</feature>
<keyword evidence="6" id="KW-0256">Endoplasmic reticulum</keyword>
<dbReference type="InterPro" id="IPR000537">
    <property type="entry name" value="UbiA_prenyltransferase"/>
</dbReference>
<dbReference type="GO" id="GO:0005789">
    <property type="term" value="C:endoplasmic reticulum membrane"/>
    <property type="evidence" value="ECO:0007669"/>
    <property type="project" value="UniProtKB-SubCell"/>
</dbReference>
<evidence type="ECO:0000256" key="6">
    <source>
        <dbReference type="ARBA" id="ARBA00022824"/>
    </source>
</evidence>
<evidence type="ECO:0000256" key="5">
    <source>
        <dbReference type="ARBA" id="ARBA00022692"/>
    </source>
</evidence>
<dbReference type="EMBL" id="JBJUIK010000007">
    <property type="protein sequence ID" value="KAL3522188.1"/>
    <property type="molecule type" value="Genomic_DNA"/>
</dbReference>
<evidence type="ECO:0000313" key="14">
    <source>
        <dbReference type="Proteomes" id="UP001630127"/>
    </source>
</evidence>
<keyword evidence="7" id="KW-0460">Magnesium</keyword>
<dbReference type="AlphaFoldDB" id="A0ABD2ZT49"/>
<comment type="catalytic activity">
    <reaction evidence="10">
        <text>4-hydroxybenzoate + (2E)-geranyl diphosphate = 3-geranyl-4-hydroxybenzoate + diphosphate</text>
        <dbReference type="Rhea" id="RHEA:27854"/>
        <dbReference type="ChEBI" id="CHEBI:17879"/>
        <dbReference type="ChEBI" id="CHEBI:33019"/>
        <dbReference type="ChEBI" id="CHEBI:58057"/>
        <dbReference type="ChEBI" id="CHEBI:60878"/>
        <dbReference type="EC" id="2.5.1.93"/>
    </reaction>
</comment>
<dbReference type="PANTHER" id="PTHR11048:SF28">
    <property type="entry name" value="4-HYDROXYBENZOATE POLYPRENYLTRANSFERASE, MITOCHONDRIAL"/>
    <property type="match status" value="1"/>
</dbReference>
<evidence type="ECO:0000256" key="8">
    <source>
        <dbReference type="ARBA" id="ARBA00022989"/>
    </source>
</evidence>
<evidence type="ECO:0000256" key="10">
    <source>
        <dbReference type="ARBA" id="ARBA00050283"/>
    </source>
</evidence>
<comment type="function">
    <text evidence="11">Prenyltransferase involved in the biosynthesis of shikonin, a naphthoquinone secondary metabolite. Could accept only geranyl diphosphate and not dimethylallyl diphosphate, farnesyl diphosphate, or geranylgeranyl diphosphate as substrate.</text>
</comment>
<dbReference type="Pfam" id="PF01040">
    <property type="entry name" value="UbiA"/>
    <property type="match status" value="1"/>
</dbReference>
<evidence type="ECO:0000256" key="4">
    <source>
        <dbReference type="ARBA" id="ARBA00022679"/>
    </source>
</evidence>
<dbReference type="PANTHER" id="PTHR11048">
    <property type="entry name" value="PRENYLTRANSFERASES"/>
    <property type="match status" value="1"/>
</dbReference>
<dbReference type="InterPro" id="IPR039653">
    <property type="entry name" value="Prenyltransferase"/>
</dbReference>
<keyword evidence="4" id="KW-0808">Transferase</keyword>
<proteinExistence type="inferred from homology"/>
<sequence length="333" mass="37309">MAQVSNLISSSHSFSPIFSTSNLKHQTRHPCMAFPIHLQYPTNFGNSDVFYKFSIKNFRLQVRGGHLANKLAPKFSASANSFEKVEEEKAVLPSSWIESVVPLKARPYAYLIRLDKPIGTWLVAWPCLWSLAFAANPGTLPDLGMLAFFFLVSFMTRNIGCTINDFFDKDFDAQVERTKRRPVASGTITDSQALCFLAIQLLIGYVTFLPINELSRLLWVSSLPLIFTYPLMKRITYWPQAHLGLAINWGALYSWAAVKGSLDETIVFPLFTACFFWTLEYDTIYAHQDKEDDVKVGVKSTALLFGDSTKIWTTGFGVASVSSLLVAGINSNI</sequence>
<keyword evidence="9" id="KW-0472">Membrane</keyword>
<dbReference type="Proteomes" id="UP001630127">
    <property type="component" value="Unassembled WGS sequence"/>
</dbReference>
<name>A0ABD2ZT49_9GENT</name>
<comment type="caution">
    <text evidence="13">The sequence shown here is derived from an EMBL/GenBank/DDBJ whole genome shotgun (WGS) entry which is preliminary data.</text>
</comment>
<evidence type="ECO:0000256" key="2">
    <source>
        <dbReference type="ARBA" id="ARBA00004477"/>
    </source>
</evidence>
<keyword evidence="14" id="KW-1185">Reference proteome</keyword>
<organism evidence="13 14">
    <name type="scientific">Cinchona calisaya</name>
    <dbReference type="NCBI Taxonomy" id="153742"/>
    <lineage>
        <taxon>Eukaryota</taxon>
        <taxon>Viridiplantae</taxon>
        <taxon>Streptophyta</taxon>
        <taxon>Embryophyta</taxon>
        <taxon>Tracheophyta</taxon>
        <taxon>Spermatophyta</taxon>
        <taxon>Magnoliopsida</taxon>
        <taxon>eudicotyledons</taxon>
        <taxon>Gunneridae</taxon>
        <taxon>Pentapetalae</taxon>
        <taxon>asterids</taxon>
        <taxon>lamiids</taxon>
        <taxon>Gentianales</taxon>
        <taxon>Rubiaceae</taxon>
        <taxon>Cinchonoideae</taxon>
        <taxon>Cinchoneae</taxon>
        <taxon>Cinchona</taxon>
    </lineage>
</organism>
<comment type="subcellular location">
    <subcellularLocation>
        <location evidence="2">Endoplasmic reticulum membrane</location>
        <topology evidence="2">Multi-pass membrane protein</topology>
    </subcellularLocation>
</comment>
<gene>
    <name evidence="13" type="ORF">ACH5RR_015022</name>
</gene>
<keyword evidence="8" id="KW-1133">Transmembrane helix</keyword>
<reference evidence="13 14" key="1">
    <citation type="submission" date="2024-11" db="EMBL/GenBank/DDBJ databases">
        <title>A near-complete genome assembly of Cinchona calisaya.</title>
        <authorList>
            <person name="Lian D.C."/>
            <person name="Zhao X.W."/>
            <person name="Wei L."/>
        </authorList>
    </citation>
    <scope>NUCLEOTIDE SEQUENCE [LARGE SCALE GENOMIC DNA]</scope>
    <source>
        <tissue evidence="13">Nenye</tissue>
    </source>
</reference>
<dbReference type="InterPro" id="IPR006370">
    <property type="entry name" value="HB_polyprenyltransferase-like"/>
</dbReference>
<dbReference type="CDD" id="cd13959">
    <property type="entry name" value="PT_UbiA_COQ2"/>
    <property type="match status" value="1"/>
</dbReference>
<evidence type="ECO:0000256" key="7">
    <source>
        <dbReference type="ARBA" id="ARBA00022842"/>
    </source>
</evidence>
<evidence type="ECO:0000256" key="1">
    <source>
        <dbReference type="ARBA" id="ARBA00001946"/>
    </source>
</evidence>
<evidence type="ECO:0000256" key="11">
    <source>
        <dbReference type="ARBA" id="ARBA00053039"/>
    </source>
</evidence>
<dbReference type="FunFam" id="1.20.120.1780:FF:000001">
    <property type="entry name" value="4-hydroxybenzoate octaprenyltransferase"/>
    <property type="match status" value="1"/>
</dbReference>
<evidence type="ECO:0000313" key="13">
    <source>
        <dbReference type="EMBL" id="KAL3522188.1"/>
    </source>
</evidence>
<protein>
    <recommendedName>
        <fullName evidence="12">4-hydroxybenzoate geranyltransferase</fullName>
        <ecNumber evidence="12">2.5.1.93</ecNumber>
    </recommendedName>
</protein>
<evidence type="ECO:0000256" key="9">
    <source>
        <dbReference type="ARBA" id="ARBA00023136"/>
    </source>
</evidence>
<dbReference type="GO" id="GO:0102930">
    <property type="term" value="F:4-hydroxybenzoate geranyltransferase activity"/>
    <property type="evidence" value="ECO:0007669"/>
    <property type="project" value="UniProtKB-EC"/>
</dbReference>
<dbReference type="NCBIfam" id="TIGR01474">
    <property type="entry name" value="ubiA_proteo"/>
    <property type="match status" value="1"/>
</dbReference>
<dbReference type="FunFam" id="1.10.357.140:FF:000003">
    <property type="entry name" value="4-hydroxybenzoate polyprenyltransferase, mitochondrial"/>
    <property type="match status" value="1"/>
</dbReference>
<dbReference type="PROSITE" id="PS00943">
    <property type="entry name" value="UBIA"/>
    <property type="match status" value="1"/>
</dbReference>
<accession>A0ABD2ZT49</accession>
<evidence type="ECO:0000256" key="3">
    <source>
        <dbReference type="ARBA" id="ARBA00005985"/>
    </source>
</evidence>
<dbReference type="InterPro" id="IPR030470">
    <property type="entry name" value="UbiA_prenylTrfase_CS"/>
</dbReference>
<keyword evidence="5" id="KW-0812">Transmembrane</keyword>
<comment type="similarity">
    <text evidence="3">Belongs to the UbiA prenyltransferase family.</text>
</comment>
<dbReference type="InterPro" id="IPR044878">
    <property type="entry name" value="UbiA_sf"/>
</dbReference>
<evidence type="ECO:0000256" key="12">
    <source>
        <dbReference type="ARBA" id="ARBA00066513"/>
    </source>
</evidence>
<dbReference type="Gene3D" id="1.10.357.140">
    <property type="entry name" value="UbiA prenyltransferase"/>
    <property type="match status" value="1"/>
</dbReference>
<dbReference type="Gene3D" id="1.20.120.1780">
    <property type="entry name" value="UbiA prenyltransferase"/>
    <property type="match status" value="1"/>
</dbReference>